<evidence type="ECO:0000313" key="3">
    <source>
        <dbReference type="EMBL" id="MFD1737032.1"/>
    </source>
</evidence>
<dbReference type="Pfam" id="PF08486">
    <property type="entry name" value="SpoIID"/>
    <property type="match status" value="1"/>
</dbReference>
<protein>
    <submittedName>
        <fullName evidence="3">Stage II sporulation protein D</fullName>
    </submittedName>
</protein>
<dbReference type="EMBL" id="JBHUEM010000014">
    <property type="protein sequence ID" value="MFD1737032.1"/>
    <property type="molecule type" value="Genomic_DNA"/>
</dbReference>
<keyword evidence="1" id="KW-0812">Transmembrane</keyword>
<keyword evidence="1" id="KW-0472">Membrane</keyword>
<dbReference type="Proteomes" id="UP001597214">
    <property type="component" value="Unassembled WGS sequence"/>
</dbReference>
<dbReference type="InterPro" id="IPR051922">
    <property type="entry name" value="Bact_Sporulation_Assoc"/>
</dbReference>
<accession>A0ABW4LPM6</accession>
<dbReference type="InterPro" id="IPR013693">
    <property type="entry name" value="SpoIID/LytB_N"/>
</dbReference>
<dbReference type="RefSeq" id="WP_377928227.1">
    <property type="nucleotide sequence ID" value="NZ_JBHUEM010000014.1"/>
</dbReference>
<evidence type="ECO:0000256" key="1">
    <source>
        <dbReference type="SAM" id="Phobius"/>
    </source>
</evidence>
<evidence type="ECO:0000313" key="4">
    <source>
        <dbReference type="Proteomes" id="UP001597214"/>
    </source>
</evidence>
<organism evidence="3 4">
    <name type="scientific">Bacillus salitolerans</name>
    <dbReference type="NCBI Taxonomy" id="1437434"/>
    <lineage>
        <taxon>Bacteria</taxon>
        <taxon>Bacillati</taxon>
        <taxon>Bacillota</taxon>
        <taxon>Bacilli</taxon>
        <taxon>Bacillales</taxon>
        <taxon>Bacillaceae</taxon>
        <taxon>Bacillus</taxon>
    </lineage>
</organism>
<dbReference type="InterPro" id="IPR014225">
    <property type="entry name" value="Spore_II_D_firmicutes"/>
</dbReference>
<feature type="transmembrane region" description="Helical" evidence="1">
    <location>
        <begin position="7"/>
        <end position="29"/>
    </location>
</feature>
<evidence type="ECO:0000259" key="2">
    <source>
        <dbReference type="Pfam" id="PF08486"/>
    </source>
</evidence>
<keyword evidence="4" id="KW-1185">Reference proteome</keyword>
<proteinExistence type="predicted"/>
<dbReference type="PANTHER" id="PTHR30032">
    <property type="entry name" value="N-ACETYLMURAMOYL-L-ALANINE AMIDASE-RELATED"/>
    <property type="match status" value="1"/>
</dbReference>
<dbReference type="NCBIfam" id="TIGR02870">
    <property type="entry name" value="spore_II_D"/>
    <property type="match status" value="1"/>
</dbReference>
<reference evidence="4" key="1">
    <citation type="journal article" date="2019" name="Int. J. Syst. Evol. Microbiol.">
        <title>The Global Catalogue of Microorganisms (GCM) 10K type strain sequencing project: providing services to taxonomists for standard genome sequencing and annotation.</title>
        <authorList>
            <consortium name="The Broad Institute Genomics Platform"/>
            <consortium name="The Broad Institute Genome Sequencing Center for Infectious Disease"/>
            <person name="Wu L."/>
            <person name="Ma J."/>
        </authorList>
    </citation>
    <scope>NUCLEOTIDE SEQUENCE [LARGE SCALE GENOMIC DNA]</scope>
    <source>
        <strain evidence="4">CCUG 49339</strain>
    </source>
</reference>
<feature type="domain" description="Sporulation stage II protein D amidase enhancer LytB N-terminal" evidence="2">
    <location>
        <begin position="63"/>
        <end position="168"/>
    </location>
</feature>
<gene>
    <name evidence="3" type="primary">spoIID</name>
    <name evidence="3" type="ORF">ACFSCX_10700</name>
</gene>
<dbReference type="InterPro" id="IPR013486">
    <property type="entry name" value="SpoIID/LytB"/>
</dbReference>
<sequence>MKSLKPFIVLGSLLFIVTLLIPTLLVIPFSEKTNGTLVEDIQPIVLATPEVKNESQLDVAVYRTKEQLIENIPLEQYVVGVVASEMPAEFEMEALKAQALTARTYIVQQLLLEQSLGTPKGSKVTDTVRHQVYKDLEDLKAVWGDDFEANLAKITEAVNSTSGEIITYNNEPIDAQYFSTSNGFTENSEDYWQNEFPYLRSIESPWDKESPKYLTTTTFTVAQFEQKLGVRLGESGTIGKITARTTGKRVGTIKIGDKVITGRQVREALELPSSDFDWERKGNQIVITTRGYGHGVGMSQYGANGMAREGKTYQDIVKYYYKDIAISAIDPYIPKIAAVAASK</sequence>
<comment type="caution">
    <text evidence="3">The sequence shown here is derived from an EMBL/GenBank/DDBJ whole genome shotgun (WGS) entry which is preliminary data.</text>
</comment>
<dbReference type="PANTHER" id="PTHR30032:SF4">
    <property type="entry name" value="AMIDASE ENHANCER"/>
    <property type="match status" value="1"/>
</dbReference>
<name>A0ABW4LPM6_9BACI</name>
<dbReference type="NCBIfam" id="TIGR02669">
    <property type="entry name" value="SpoIID_LytB"/>
    <property type="match status" value="1"/>
</dbReference>
<keyword evidence="1" id="KW-1133">Transmembrane helix</keyword>